<dbReference type="EMBL" id="JBIAHM010000013">
    <property type="protein sequence ID" value="MFE9603527.1"/>
    <property type="molecule type" value="Genomic_DNA"/>
</dbReference>
<dbReference type="InterPro" id="IPR013587">
    <property type="entry name" value="Nitrate/nitrite_sensing"/>
</dbReference>
<keyword evidence="7" id="KW-0812">Transmembrane</keyword>
<gene>
    <name evidence="9" type="ORF">ACFYNQ_33805</name>
</gene>
<evidence type="ECO:0000259" key="8">
    <source>
        <dbReference type="SMART" id="SM00387"/>
    </source>
</evidence>
<dbReference type="InterPro" id="IPR003594">
    <property type="entry name" value="HATPase_dom"/>
</dbReference>
<accession>A0ABW6MBL9</accession>
<feature type="compositionally biased region" description="Polar residues" evidence="6">
    <location>
        <begin position="892"/>
        <end position="903"/>
    </location>
</feature>
<evidence type="ECO:0000256" key="3">
    <source>
        <dbReference type="ARBA" id="ARBA00022553"/>
    </source>
</evidence>
<dbReference type="SUPFAM" id="SSF55874">
    <property type="entry name" value="ATPase domain of HSP90 chaperone/DNA topoisomerase II/histidine kinase"/>
    <property type="match status" value="1"/>
</dbReference>
<name>A0ABW6MBL9_9ACTN</name>
<keyword evidence="5" id="KW-0418">Kinase</keyword>
<sequence>MSRHRDTSTQTRPGSGRGRSIRASLITLAVVPATAMVLLWVSGSFALFDQWNNANKEGQPAKTTYALVPAIGEFQKERQLTVGLLASHGSRTALEAQRRTTDAVLAGFRKADAASAGDGSAQYQAQLGTVRKRLTALSTERTAVDAGKSTRQQAYAAYSDAVSSVLNLFGMLSTDSGDAATAADAGHALAFLRGTEALSQEGAILGGVAASGKLSVQERSSLAAAEAVRVSVLSNEVEPYLPTEMGAALDKVMGGRDWEAMAAFETAVGSASAAHDGTIAVPHTTAARAAAPARVTGGVQAVMGQFLNKVTGDSQDRTHQVLVKALLGSALALVAVLAVALLSWRITRSLLGRMSGLRAETLELAEERLPELITRLRTQGKRAELDDLPELDYGTDELGKVAEAFNSAQRTAVSVALEQASLREGARLVFHNMSRRIQLLVHRQLTVIDSMERKEQDPQLLADLYRVDHLATRMRRNAESLTVLSGAAPRRRWKHAVPLADLLRSAVSEIEGYTRVVVEPLPPIAVLGPAVGDTIHLMAELIENGVTFSPPHTEVRVRALPVAQGYAVEVEDRGLGLAVDEYEAANELLHHPRDFSFTTLGEDPRLGLFTVGHLAQRHGITASLQASSYGGSLAVVVLPQALTEPVADGVPSPLDARAERHLASVAGSPTDPFPAPGQPTGPVGGPPRAGVTAGGMPMRTRRTRNGSAAGPVVTATTPSHEDTPSYGAAPSRETAASREAAPSYDAAPSHEAGPFAGSRAGDATSEGPRTGDVPTPGDMPSAGSRAGGMPSGGSRAGDMSSAGSRAGDLPSTGSRARDLPSTGSRIGEMRALGSRKGGAPSPGSRMETPSTGLPAGEMRSSGSQAGDAPYAGFRTGEMPSLGSRAGDRPSAGSHTGETSSTGLRTGEMRSLGSPAGDALSAGSRTGEMPYADSRAGETSSSGFRAGEMPSAGPHAGDAASVSFRPGSGASPGGSRPGGGASSLGARAGGVPGAGARSGSGRLPRRVRQANLAPQLRDRVGEADGDHGPGREAERRPEQARSMLAALRDGTRRARAQQEVPMPAWPSATRGEVSAPGRPAAPQDEFPPAARPTTPPERRQLPTRPRPTRNNP</sequence>
<comment type="caution">
    <text evidence="9">The sequence shown here is derived from an EMBL/GenBank/DDBJ whole genome shotgun (WGS) entry which is preliminary data.</text>
</comment>
<evidence type="ECO:0000313" key="10">
    <source>
        <dbReference type="Proteomes" id="UP001601303"/>
    </source>
</evidence>
<evidence type="ECO:0000256" key="1">
    <source>
        <dbReference type="ARBA" id="ARBA00000085"/>
    </source>
</evidence>
<feature type="transmembrane region" description="Helical" evidence="7">
    <location>
        <begin position="21"/>
        <end position="41"/>
    </location>
</feature>
<dbReference type="SMART" id="SM00387">
    <property type="entry name" value="HATPase_c"/>
    <property type="match status" value="1"/>
</dbReference>
<feature type="region of interest" description="Disordered" evidence="6">
    <location>
        <begin position="665"/>
        <end position="1111"/>
    </location>
</feature>
<keyword evidence="10" id="KW-1185">Reference proteome</keyword>
<evidence type="ECO:0000313" key="9">
    <source>
        <dbReference type="EMBL" id="MFE9603527.1"/>
    </source>
</evidence>
<evidence type="ECO:0000256" key="5">
    <source>
        <dbReference type="ARBA" id="ARBA00022777"/>
    </source>
</evidence>
<dbReference type="InterPro" id="IPR036890">
    <property type="entry name" value="HATPase_C_sf"/>
</dbReference>
<dbReference type="PANTHER" id="PTHR45436">
    <property type="entry name" value="SENSOR HISTIDINE KINASE YKOH"/>
    <property type="match status" value="1"/>
</dbReference>
<dbReference type="Gene3D" id="3.30.565.10">
    <property type="entry name" value="Histidine kinase-like ATPase, C-terminal domain"/>
    <property type="match status" value="1"/>
</dbReference>
<dbReference type="RefSeq" id="WP_388112196.1">
    <property type="nucleotide sequence ID" value="NZ_JBIAHM010000013.1"/>
</dbReference>
<dbReference type="Pfam" id="PF02518">
    <property type="entry name" value="HATPase_c"/>
    <property type="match status" value="1"/>
</dbReference>
<evidence type="ECO:0000256" key="2">
    <source>
        <dbReference type="ARBA" id="ARBA00012438"/>
    </source>
</evidence>
<organism evidence="9 10">
    <name type="scientific">Streptomyces hokutonensis</name>
    <dbReference type="NCBI Taxonomy" id="1306990"/>
    <lineage>
        <taxon>Bacteria</taxon>
        <taxon>Bacillati</taxon>
        <taxon>Actinomycetota</taxon>
        <taxon>Actinomycetes</taxon>
        <taxon>Kitasatosporales</taxon>
        <taxon>Streptomycetaceae</taxon>
        <taxon>Streptomyces</taxon>
    </lineage>
</organism>
<evidence type="ECO:0000256" key="4">
    <source>
        <dbReference type="ARBA" id="ARBA00022679"/>
    </source>
</evidence>
<dbReference type="InterPro" id="IPR050428">
    <property type="entry name" value="TCS_sensor_his_kinase"/>
</dbReference>
<dbReference type="Proteomes" id="UP001601303">
    <property type="component" value="Unassembled WGS sequence"/>
</dbReference>
<protein>
    <recommendedName>
        <fullName evidence="2">histidine kinase</fullName>
        <ecNumber evidence="2">2.7.13.3</ecNumber>
    </recommendedName>
</protein>
<evidence type="ECO:0000256" key="7">
    <source>
        <dbReference type="SAM" id="Phobius"/>
    </source>
</evidence>
<keyword evidence="7" id="KW-0472">Membrane</keyword>
<keyword evidence="3" id="KW-0597">Phosphoprotein</keyword>
<feature type="domain" description="Histidine kinase/HSP90-like ATPase" evidence="8">
    <location>
        <begin position="532"/>
        <end position="642"/>
    </location>
</feature>
<keyword evidence="7" id="KW-1133">Transmembrane helix</keyword>
<comment type="catalytic activity">
    <reaction evidence="1">
        <text>ATP + protein L-histidine = ADP + protein N-phospho-L-histidine.</text>
        <dbReference type="EC" id="2.7.13.3"/>
    </reaction>
</comment>
<dbReference type="PANTHER" id="PTHR45436:SF5">
    <property type="entry name" value="SENSOR HISTIDINE KINASE TRCS"/>
    <property type="match status" value="1"/>
</dbReference>
<dbReference type="Pfam" id="PF08376">
    <property type="entry name" value="NIT"/>
    <property type="match status" value="1"/>
</dbReference>
<dbReference type="EC" id="2.7.13.3" evidence="2"/>
<proteinExistence type="predicted"/>
<keyword evidence="4" id="KW-0808">Transferase</keyword>
<reference evidence="9 10" key="1">
    <citation type="submission" date="2024-10" db="EMBL/GenBank/DDBJ databases">
        <title>The Natural Products Discovery Center: Release of the First 8490 Sequenced Strains for Exploring Actinobacteria Biosynthetic Diversity.</title>
        <authorList>
            <person name="Kalkreuter E."/>
            <person name="Kautsar S.A."/>
            <person name="Yang D."/>
            <person name="Bader C.D."/>
            <person name="Teijaro C.N."/>
            <person name="Fluegel L."/>
            <person name="Davis C.M."/>
            <person name="Simpson J.R."/>
            <person name="Lauterbach L."/>
            <person name="Steele A.D."/>
            <person name="Gui C."/>
            <person name="Meng S."/>
            <person name="Li G."/>
            <person name="Viehrig K."/>
            <person name="Ye F."/>
            <person name="Su P."/>
            <person name="Kiefer A.F."/>
            <person name="Nichols A."/>
            <person name="Cepeda A.J."/>
            <person name="Yan W."/>
            <person name="Fan B."/>
            <person name="Jiang Y."/>
            <person name="Adhikari A."/>
            <person name="Zheng C.-J."/>
            <person name="Schuster L."/>
            <person name="Cowan T.M."/>
            <person name="Smanski M.J."/>
            <person name="Chevrette M.G."/>
            <person name="De Carvalho L.P.S."/>
            <person name="Shen B."/>
        </authorList>
    </citation>
    <scope>NUCLEOTIDE SEQUENCE [LARGE SCALE GENOMIC DNA]</scope>
    <source>
        <strain evidence="9 10">NPDC006488</strain>
    </source>
</reference>
<feature type="compositionally biased region" description="Gly residues" evidence="6">
    <location>
        <begin position="969"/>
        <end position="997"/>
    </location>
</feature>
<evidence type="ECO:0000256" key="6">
    <source>
        <dbReference type="SAM" id="MobiDB-lite"/>
    </source>
</evidence>
<feature type="compositionally biased region" description="Basic and acidic residues" evidence="6">
    <location>
        <begin position="1015"/>
        <end position="1038"/>
    </location>
</feature>
<feature type="compositionally biased region" description="Gly residues" evidence="6">
    <location>
        <begin position="785"/>
        <end position="795"/>
    </location>
</feature>